<evidence type="ECO:0000313" key="1">
    <source>
        <dbReference type="EMBL" id="KAI6650822.1"/>
    </source>
</evidence>
<dbReference type="AlphaFoldDB" id="A0AAV7JP92"/>
<accession>A0AAV7JP92</accession>
<organism evidence="1 2">
    <name type="scientific">Oopsacas minuta</name>
    <dbReference type="NCBI Taxonomy" id="111878"/>
    <lineage>
        <taxon>Eukaryota</taxon>
        <taxon>Metazoa</taxon>
        <taxon>Porifera</taxon>
        <taxon>Hexactinellida</taxon>
        <taxon>Hexasterophora</taxon>
        <taxon>Lyssacinosida</taxon>
        <taxon>Leucopsacidae</taxon>
        <taxon>Oopsacas</taxon>
    </lineage>
</organism>
<dbReference type="EMBL" id="JAKMXF010000310">
    <property type="protein sequence ID" value="KAI6650822.1"/>
    <property type="molecule type" value="Genomic_DNA"/>
</dbReference>
<comment type="caution">
    <text evidence="1">The sequence shown here is derived from an EMBL/GenBank/DDBJ whole genome shotgun (WGS) entry which is preliminary data.</text>
</comment>
<sequence>MASKDDNFNFKWRAYIEFRTILKIQPVQIFSKLQEILWVAFPSRSTVQRWAARLDLVMLMSQICLDLEERYPPPFQRISHSLKVWSWKTSALLSIS</sequence>
<proteinExistence type="predicted"/>
<name>A0AAV7JP92_9METZ</name>
<keyword evidence="2" id="KW-1185">Reference proteome</keyword>
<gene>
    <name evidence="1" type="ORF">LOD99_7873</name>
</gene>
<dbReference type="Proteomes" id="UP001165289">
    <property type="component" value="Unassembled WGS sequence"/>
</dbReference>
<evidence type="ECO:0000313" key="2">
    <source>
        <dbReference type="Proteomes" id="UP001165289"/>
    </source>
</evidence>
<reference evidence="1 2" key="1">
    <citation type="journal article" date="2023" name="BMC Biol.">
        <title>The compact genome of the sponge Oopsacas minuta (Hexactinellida) is lacking key metazoan core genes.</title>
        <authorList>
            <person name="Santini S."/>
            <person name="Schenkelaars Q."/>
            <person name="Jourda C."/>
            <person name="Duchesne M."/>
            <person name="Belahbib H."/>
            <person name="Rocher C."/>
            <person name="Selva M."/>
            <person name="Riesgo A."/>
            <person name="Vervoort M."/>
            <person name="Leys S.P."/>
            <person name="Kodjabachian L."/>
            <person name="Le Bivic A."/>
            <person name="Borchiellini C."/>
            <person name="Claverie J.M."/>
            <person name="Renard E."/>
        </authorList>
    </citation>
    <scope>NUCLEOTIDE SEQUENCE [LARGE SCALE GENOMIC DNA]</scope>
    <source>
        <strain evidence="1">SPO-2</strain>
    </source>
</reference>
<protein>
    <submittedName>
        <fullName evidence="1">Uncharacterized protein</fullName>
    </submittedName>
</protein>